<name>A0A563DF34_9FLAO</name>
<dbReference type="EMBL" id="SELH01000017">
    <property type="protein sequence ID" value="TWP28687.1"/>
    <property type="molecule type" value="Genomic_DNA"/>
</dbReference>
<dbReference type="Proteomes" id="UP000319499">
    <property type="component" value="Unassembled WGS sequence"/>
</dbReference>
<keyword evidence="2" id="KW-1185">Reference proteome</keyword>
<proteinExistence type="predicted"/>
<evidence type="ECO:0000313" key="2">
    <source>
        <dbReference type="Proteomes" id="UP000319499"/>
    </source>
</evidence>
<comment type="caution">
    <text evidence="1">The sequence shown here is derived from an EMBL/GenBank/DDBJ whole genome shotgun (WGS) entry which is preliminary data.</text>
</comment>
<protein>
    <submittedName>
        <fullName evidence="1">Uncharacterized protein</fullName>
    </submittedName>
</protein>
<evidence type="ECO:0000313" key="1">
    <source>
        <dbReference type="EMBL" id="TWP28687.1"/>
    </source>
</evidence>
<dbReference type="OrthoDB" id="6394136at2"/>
<gene>
    <name evidence="1" type="ORF">ETU09_05050</name>
</gene>
<accession>A0A563DF34</accession>
<sequence length="127" mass="14604">MAMTIDILFLRYPSEVSLIVSKNSRSLFHNNVWFIYTEQGACTFKDENGNFYAYAPGKVTLGEYNNHQDIPYNEACTLQSGNLLTKMIDKNQIIQIARQYFKPLSVQKDNVEALVSLRDDDMGFYLS</sequence>
<reference evidence="1 2" key="1">
    <citation type="submission" date="2019-02" db="EMBL/GenBank/DDBJ databases">
        <title>Apibacter muscae sp. nov.: a novel member of the house fly microbiota.</title>
        <authorList>
            <person name="Park R."/>
        </authorList>
    </citation>
    <scope>NUCLEOTIDE SEQUENCE [LARGE SCALE GENOMIC DNA]</scope>
    <source>
        <strain evidence="1 2">AL1</strain>
    </source>
</reference>
<dbReference type="RefSeq" id="WP_146292282.1">
    <property type="nucleotide sequence ID" value="NZ_SELH01000017.1"/>
</dbReference>
<organism evidence="1 2">
    <name type="scientific">Apibacter muscae</name>
    <dbReference type="NCBI Taxonomy" id="2509004"/>
    <lineage>
        <taxon>Bacteria</taxon>
        <taxon>Pseudomonadati</taxon>
        <taxon>Bacteroidota</taxon>
        <taxon>Flavobacteriia</taxon>
        <taxon>Flavobacteriales</taxon>
        <taxon>Weeksellaceae</taxon>
        <taxon>Apibacter</taxon>
    </lineage>
</organism>
<dbReference type="AlphaFoldDB" id="A0A563DF34"/>